<dbReference type="OrthoDB" id="2119228at2759"/>
<gene>
    <name evidence="9" type="ORF">PC110_g10786</name>
    <name evidence="4" type="ORF">PC113_g698</name>
    <name evidence="5" type="ORF">PC115_g1014</name>
    <name evidence="6" type="ORF">PC117_g1234</name>
    <name evidence="7" type="ORF">PC118_g7468</name>
    <name evidence="8" type="ORF">PC129_g14058</name>
</gene>
<dbReference type="EMBL" id="RCMV01000588">
    <property type="protein sequence ID" value="KAG3215059.1"/>
    <property type="molecule type" value="Genomic_DNA"/>
</dbReference>
<feature type="chain" id="PRO_5039985764" description="CBM1 domain-containing protein" evidence="2">
    <location>
        <begin position="17"/>
        <end position="247"/>
    </location>
</feature>
<evidence type="ECO:0000313" key="10">
    <source>
        <dbReference type="Proteomes" id="UP000251314"/>
    </source>
</evidence>
<organism evidence="9 10">
    <name type="scientific">Phytophthora cactorum</name>
    <dbReference type="NCBI Taxonomy" id="29920"/>
    <lineage>
        <taxon>Eukaryota</taxon>
        <taxon>Sar</taxon>
        <taxon>Stramenopiles</taxon>
        <taxon>Oomycota</taxon>
        <taxon>Peronosporomycetes</taxon>
        <taxon>Peronosporales</taxon>
        <taxon>Peronosporaceae</taxon>
        <taxon>Phytophthora</taxon>
    </lineage>
</organism>
<keyword evidence="1 2" id="KW-0732">Signal</keyword>
<dbReference type="EMBL" id="RCMK01000014">
    <property type="protein sequence ID" value="KAG2954427.1"/>
    <property type="molecule type" value="Genomic_DNA"/>
</dbReference>
<feature type="signal peptide" evidence="2">
    <location>
        <begin position="1"/>
        <end position="16"/>
    </location>
</feature>
<evidence type="ECO:0000313" key="4">
    <source>
        <dbReference type="EMBL" id="KAG2868859.1"/>
    </source>
</evidence>
<dbReference type="VEuPathDB" id="FungiDB:PC110_g10786"/>
<dbReference type="Proteomes" id="UP000736787">
    <property type="component" value="Unassembled WGS sequence"/>
</dbReference>
<dbReference type="EMBL" id="RCMI01000012">
    <property type="protein sequence ID" value="KAG2943133.1"/>
    <property type="molecule type" value="Genomic_DNA"/>
</dbReference>
<evidence type="ECO:0000259" key="3">
    <source>
        <dbReference type="PROSITE" id="PS51164"/>
    </source>
</evidence>
<dbReference type="PROSITE" id="PS51164">
    <property type="entry name" value="CBM1_2"/>
    <property type="match status" value="1"/>
</dbReference>
<dbReference type="EMBL" id="RCMG01000007">
    <property type="protein sequence ID" value="KAG2868859.1"/>
    <property type="molecule type" value="Genomic_DNA"/>
</dbReference>
<name>A0A329S8G9_9STRA</name>
<evidence type="ECO:0000313" key="7">
    <source>
        <dbReference type="EMBL" id="KAG2987066.1"/>
    </source>
</evidence>
<dbReference type="EMBL" id="RCML01000178">
    <property type="protein sequence ID" value="KAG2987066.1"/>
    <property type="molecule type" value="Genomic_DNA"/>
</dbReference>
<dbReference type="Proteomes" id="UP000774804">
    <property type="component" value="Unassembled WGS sequence"/>
</dbReference>
<evidence type="ECO:0000313" key="9">
    <source>
        <dbReference type="EMBL" id="RAW32870.1"/>
    </source>
</evidence>
<evidence type="ECO:0000313" key="5">
    <source>
        <dbReference type="EMBL" id="KAG2943133.1"/>
    </source>
</evidence>
<dbReference type="InterPro" id="IPR035971">
    <property type="entry name" value="CBD_sf"/>
</dbReference>
<comment type="caution">
    <text evidence="9">The sequence shown here is derived from an EMBL/GenBank/DDBJ whole genome shotgun (WGS) entry which is preliminary data.</text>
</comment>
<evidence type="ECO:0000313" key="6">
    <source>
        <dbReference type="EMBL" id="KAG2954427.1"/>
    </source>
</evidence>
<keyword evidence="10" id="KW-1185">Reference proteome</keyword>
<dbReference type="GO" id="GO:0005975">
    <property type="term" value="P:carbohydrate metabolic process"/>
    <property type="evidence" value="ECO:0007669"/>
    <property type="project" value="InterPro"/>
</dbReference>
<dbReference type="AlphaFoldDB" id="A0A329S8G9"/>
<dbReference type="Proteomes" id="UP000735874">
    <property type="component" value="Unassembled WGS sequence"/>
</dbReference>
<dbReference type="Proteomes" id="UP000251314">
    <property type="component" value="Unassembled WGS sequence"/>
</dbReference>
<evidence type="ECO:0000256" key="1">
    <source>
        <dbReference type="ARBA" id="ARBA00022729"/>
    </source>
</evidence>
<dbReference type="SUPFAM" id="SSF57180">
    <property type="entry name" value="Cellulose-binding domain"/>
    <property type="match status" value="1"/>
</dbReference>
<dbReference type="GO" id="GO:0005576">
    <property type="term" value="C:extracellular region"/>
    <property type="evidence" value="ECO:0007669"/>
    <property type="project" value="InterPro"/>
</dbReference>
<dbReference type="EMBL" id="MJFZ01000259">
    <property type="protein sequence ID" value="RAW32870.1"/>
    <property type="molecule type" value="Genomic_DNA"/>
</dbReference>
<reference evidence="9 10" key="1">
    <citation type="submission" date="2018-01" db="EMBL/GenBank/DDBJ databases">
        <title>Draft genome of the strawberry crown rot pathogen Phytophthora cactorum.</title>
        <authorList>
            <person name="Armitage A.D."/>
            <person name="Lysoe E."/>
            <person name="Nellist C.F."/>
            <person name="Harrison R.J."/>
            <person name="Brurberg M.B."/>
        </authorList>
    </citation>
    <scope>NUCLEOTIDE SEQUENCE [LARGE SCALE GENOMIC DNA]</scope>
    <source>
        <strain evidence="9 10">10300</strain>
    </source>
</reference>
<feature type="domain" description="CBM1" evidence="3">
    <location>
        <begin position="130"/>
        <end position="164"/>
    </location>
</feature>
<protein>
    <recommendedName>
        <fullName evidence="3">CBM1 domain-containing protein</fullName>
    </recommendedName>
</protein>
<dbReference type="GO" id="GO:0030248">
    <property type="term" value="F:cellulose binding"/>
    <property type="evidence" value="ECO:0007669"/>
    <property type="project" value="InterPro"/>
</dbReference>
<dbReference type="InterPro" id="IPR000254">
    <property type="entry name" value="CBD"/>
</dbReference>
<evidence type="ECO:0000313" key="8">
    <source>
        <dbReference type="EMBL" id="KAG3215059.1"/>
    </source>
</evidence>
<dbReference type="Proteomes" id="UP000697107">
    <property type="component" value="Unassembled WGS sequence"/>
</dbReference>
<proteinExistence type="predicted"/>
<dbReference type="Pfam" id="PF00734">
    <property type="entry name" value="CBM_1"/>
    <property type="match status" value="1"/>
</dbReference>
<accession>A0A329S8G9</accession>
<evidence type="ECO:0000256" key="2">
    <source>
        <dbReference type="SAM" id="SignalP"/>
    </source>
</evidence>
<reference evidence="4" key="2">
    <citation type="submission" date="2018-10" db="EMBL/GenBank/DDBJ databases">
        <title>Effector identification in a new, highly contiguous assembly of the strawberry crown rot pathogen Phytophthora cactorum.</title>
        <authorList>
            <person name="Armitage A.D."/>
            <person name="Nellist C.F."/>
            <person name="Bates H."/>
            <person name="Vickerstaff R.J."/>
            <person name="Harrison R.J."/>
        </authorList>
    </citation>
    <scope>NUCLEOTIDE SEQUENCE</scope>
    <source>
        <strain evidence="4">15-7</strain>
        <strain evidence="5">4032</strain>
        <strain evidence="6">4040</strain>
        <strain evidence="7">P415</strain>
        <strain evidence="8">P421</strain>
    </source>
</reference>
<dbReference type="Proteomes" id="UP000760860">
    <property type="component" value="Unassembled WGS sequence"/>
</dbReference>
<dbReference type="SMART" id="SM00236">
    <property type="entry name" value="fCBD"/>
    <property type="match status" value="3"/>
</dbReference>
<sequence>MKLFSFTLVTIGVSNAAPGLWEQCRSQNGTEIGCDKGLVCVPDVEHYGLCYTKVVEESGQCGGLGWNVSCVNGTTCSRQNEGWATCKSAVDNINPAAEWQECDLEDSDKACANDLICVDDDDYRGLCVKEVAEVWGQCGGSGWTTDCESGSSCMVKTATYSQCVPDDSQSGETSSGNNSLSEDQALTAASIQNMGALAVFVDMSSLLKPLAQLHQIAAAVKKMPCSFRMMVFTETTCKDDEQTGSST</sequence>